<dbReference type="PRINTS" id="PR00038">
    <property type="entry name" value="HTHLUXR"/>
</dbReference>
<protein>
    <recommendedName>
        <fullName evidence="4">HTH luxR-type domain-containing protein</fullName>
    </recommendedName>
</protein>
<reference evidence="5 6" key="1">
    <citation type="submission" date="2017-07" db="EMBL/GenBank/DDBJ databases">
        <title>Draft Genome Sequences of Select Purple Nonsulfur Bacteria.</title>
        <authorList>
            <person name="Lasarre B."/>
            <person name="Mckinlay J.B."/>
        </authorList>
    </citation>
    <scope>NUCLEOTIDE SEQUENCE [LARGE SCALE GENOMIC DNA]</scope>
    <source>
        <strain evidence="5 6">DSM 5909</strain>
    </source>
</reference>
<evidence type="ECO:0000256" key="2">
    <source>
        <dbReference type="ARBA" id="ARBA00023125"/>
    </source>
</evidence>
<dbReference type="InterPro" id="IPR036388">
    <property type="entry name" value="WH-like_DNA-bd_sf"/>
</dbReference>
<organism evidence="5 6">
    <name type="scientific">Rhodoplanes roseus</name>
    <dbReference type="NCBI Taxonomy" id="29409"/>
    <lineage>
        <taxon>Bacteria</taxon>
        <taxon>Pseudomonadati</taxon>
        <taxon>Pseudomonadota</taxon>
        <taxon>Alphaproteobacteria</taxon>
        <taxon>Hyphomicrobiales</taxon>
        <taxon>Nitrobacteraceae</taxon>
        <taxon>Rhodoplanes</taxon>
    </lineage>
</organism>
<gene>
    <name evidence="5" type="ORF">CH341_13810</name>
</gene>
<dbReference type="CDD" id="cd06170">
    <property type="entry name" value="LuxR_C_like"/>
    <property type="match status" value="1"/>
</dbReference>
<dbReference type="SUPFAM" id="SSF46894">
    <property type="entry name" value="C-terminal effector domain of the bipartite response regulators"/>
    <property type="match status" value="1"/>
</dbReference>
<dbReference type="InterPro" id="IPR000792">
    <property type="entry name" value="Tscrpt_reg_LuxR_C"/>
</dbReference>
<evidence type="ECO:0000313" key="5">
    <source>
        <dbReference type="EMBL" id="RAI43549.1"/>
    </source>
</evidence>
<dbReference type="Proteomes" id="UP000249130">
    <property type="component" value="Unassembled WGS sequence"/>
</dbReference>
<evidence type="ECO:0000313" key="6">
    <source>
        <dbReference type="Proteomes" id="UP000249130"/>
    </source>
</evidence>
<dbReference type="SMART" id="SM00421">
    <property type="entry name" value="HTH_LUXR"/>
    <property type="match status" value="1"/>
</dbReference>
<proteinExistence type="predicted"/>
<dbReference type="PANTHER" id="PTHR44688:SF16">
    <property type="entry name" value="DNA-BINDING TRANSCRIPTIONAL ACTIVATOR DEVR_DOSR"/>
    <property type="match status" value="1"/>
</dbReference>
<keyword evidence="3" id="KW-0804">Transcription</keyword>
<feature type="domain" description="HTH luxR-type" evidence="4">
    <location>
        <begin position="66"/>
        <end position="131"/>
    </location>
</feature>
<dbReference type="PANTHER" id="PTHR44688">
    <property type="entry name" value="DNA-BINDING TRANSCRIPTIONAL ACTIVATOR DEVR_DOSR"/>
    <property type="match status" value="1"/>
</dbReference>
<dbReference type="GO" id="GO:0003677">
    <property type="term" value="F:DNA binding"/>
    <property type="evidence" value="ECO:0007669"/>
    <property type="project" value="UniProtKB-KW"/>
</dbReference>
<keyword evidence="1" id="KW-0805">Transcription regulation</keyword>
<comment type="caution">
    <text evidence="5">The sequence shown here is derived from an EMBL/GenBank/DDBJ whole genome shotgun (WGS) entry which is preliminary data.</text>
</comment>
<dbReference type="Pfam" id="PF00196">
    <property type="entry name" value="GerE"/>
    <property type="match status" value="1"/>
</dbReference>
<dbReference type="InterPro" id="IPR016032">
    <property type="entry name" value="Sig_transdc_resp-reg_C-effctor"/>
</dbReference>
<keyword evidence="2" id="KW-0238">DNA-binding</keyword>
<evidence type="ECO:0000256" key="3">
    <source>
        <dbReference type="ARBA" id="ARBA00023163"/>
    </source>
</evidence>
<accession>A0A327KXJ1</accession>
<dbReference type="PROSITE" id="PS50043">
    <property type="entry name" value="HTH_LUXR_2"/>
    <property type="match status" value="1"/>
</dbReference>
<evidence type="ECO:0000259" key="4">
    <source>
        <dbReference type="PROSITE" id="PS50043"/>
    </source>
</evidence>
<sequence length="135" mass="14134">MAGLLPVESAVDMASGASFPDESVFGIEVILQAIEQAMQSVIATNAVRVSPSADPATEAGAEQDAIVQLLGLLTPRQREILKLIGVGKSNTEIAALLGISMNTAKLHVSAILRRLDLDSRLQAVALGARIASDRF</sequence>
<dbReference type="OrthoDB" id="7931092at2"/>
<name>A0A327KXJ1_9BRAD</name>
<evidence type="ECO:0000256" key="1">
    <source>
        <dbReference type="ARBA" id="ARBA00023015"/>
    </source>
</evidence>
<dbReference type="GO" id="GO:0006355">
    <property type="term" value="P:regulation of DNA-templated transcription"/>
    <property type="evidence" value="ECO:0007669"/>
    <property type="project" value="InterPro"/>
</dbReference>
<keyword evidence="6" id="KW-1185">Reference proteome</keyword>
<dbReference type="Gene3D" id="1.10.10.10">
    <property type="entry name" value="Winged helix-like DNA-binding domain superfamily/Winged helix DNA-binding domain"/>
    <property type="match status" value="1"/>
</dbReference>
<dbReference type="EMBL" id="NPEX01000083">
    <property type="protein sequence ID" value="RAI43549.1"/>
    <property type="molecule type" value="Genomic_DNA"/>
</dbReference>
<dbReference type="AlphaFoldDB" id="A0A327KXJ1"/>